<dbReference type="AlphaFoldDB" id="A0A2C9WMZ2"/>
<protein>
    <submittedName>
        <fullName evidence="1">Uncharacterized protein</fullName>
    </submittedName>
</protein>
<organism evidence="1 2">
    <name type="scientific">Manihot esculenta</name>
    <name type="common">Cassava</name>
    <name type="synonym">Jatropha manihot</name>
    <dbReference type="NCBI Taxonomy" id="3983"/>
    <lineage>
        <taxon>Eukaryota</taxon>
        <taxon>Viridiplantae</taxon>
        <taxon>Streptophyta</taxon>
        <taxon>Embryophyta</taxon>
        <taxon>Tracheophyta</taxon>
        <taxon>Spermatophyta</taxon>
        <taxon>Magnoliopsida</taxon>
        <taxon>eudicotyledons</taxon>
        <taxon>Gunneridae</taxon>
        <taxon>Pentapetalae</taxon>
        <taxon>rosids</taxon>
        <taxon>fabids</taxon>
        <taxon>Malpighiales</taxon>
        <taxon>Euphorbiaceae</taxon>
        <taxon>Crotonoideae</taxon>
        <taxon>Manihoteae</taxon>
        <taxon>Manihot</taxon>
    </lineage>
</organism>
<dbReference type="Proteomes" id="UP000091857">
    <property type="component" value="Chromosome 1"/>
</dbReference>
<name>A0A2C9WMZ2_MANES</name>
<comment type="caution">
    <text evidence="1">The sequence shown here is derived from an EMBL/GenBank/DDBJ whole genome shotgun (WGS) entry which is preliminary data.</text>
</comment>
<sequence length="84" mass="9288">MKPHSLSGDHASLTHESKRTFGVAEKLKLQACDAGRNNGVVGKGNTSTSSCSLLFSNENQRRNWSYVAEDPIRTMMFFASWGHT</sequence>
<reference evidence="2" key="1">
    <citation type="journal article" date="2016" name="Nat. Biotechnol.">
        <title>Sequencing wild and cultivated cassava and related species reveals extensive interspecific hybridization and genetic diversity.</title>
        <authorList>
            <person name="Bredeson J.V."/>
            <person name="Lyons J.B."/>
            <person name="Prochnik S.E."/>
            <person name="Wu G.A."/>
            <person name="Ha C.M."/>
            <person name="Edsinger-Gonzales E."/>
            <person name="Grimwood J."/>
            <person name="Schmutz J."/>
            <person name="Rabbi I.Y."/>
            <person name="Egesi C."/>
            <person name="Nauluvula P."/>
            <person name="Lebot V."/>
            <person name="Ndunguru J."/>
            <person name="Mkamilo G."/>
            <person name="Bart R.S."/>
            <person name="Setter T.L."/>
            <person name="Gleadow R.M."/>
            <person name="Kulakow P."/>
            <person name="Ferguson M.E."/>
            <person name="Rounsley S."/>
            <person name="Rokhsar D.S."/>
        </authorList>
    </citation>
    <scope>NUCLEOTIDE SEQUENCE [LARGE SCALE GENOMIC DNA]</scope>
    <source>
        <strain evidence="2">cv. AM560-2</strain>
    </source>
</reference>
<dbReference type="EMBL" id="CM004387">
    <property type="protein sequence ID" value="OAY61790.1"/>
    <property type="molecule type" value="Genomic_DNA"/>
</dbReference>
<accession>A0A2C9WMZ2</accession>
<dbReference type="OMA" id="DATNHRT"/>
<proteinExistence type="predicted"/>
<gene>
    <name evidence="1" type="ORF">MANES_01G216500v8</name>
</gene>
<evidence type="ECO:0000313" key="2">
    <source>
        <dbReference type="Proteomes" id="UP000091857"/>
    </source>
</evidence>
<keyword evidence="2" id="KW-1185">Reference proteome</keyword>
<evidence type="ECO:0000313" key="1">
    <source>
        <dbReference type="EMBL" id="OAY61790.1"/>
    </source>
</evidence>
<dbReference type="Gramene" id="Manes.01G216500.1.v8.1">
    <property type="protein sequence ID" value="Manes.01G216500.1.v8.1.CDS.1"/>
    <property type="gene ID" value="Manes.01G216500.v8.1"/>
</dbReference>